<dbReference type="OrthoDB" id="5092896at2759"/>
<evidence type="ECO:0000313" key="2">
    <source>
        <dbReference type="EMBL" id="KAF5700425.1"/>
    </source>
</evidence>
<protein>
    <submittedName>
        <fullName evidence="2">Uncharacterized protein</fullName>
    </submittedName>
</protein>
<feature type="compositionally biased region" description="Basic and acidic residues" evidence="1">
    <location>
        <begin position="180"/>
        <end position="189"/>
    </location>
</feature>
<organism evidence="2 3">
    <name type="scientific">Fusarium mundagurra</name>
    <dbReference type="NCBI Taxonomy" id="1567541"/>
    <lineage>
        <taxon>Eukaryota</taxon>
        <taxon>Fungi</taxon>
        <taxon>Dikarya</taxon>
        <taxon>Ascomycota</taxon>
        <taxon>Pezizomycotina</taxon>
        <taxon>Sordariomycetes</taxon>
        <taxon>Hypocreomycetidae</taxon>
        <taxon>Hypocreales</taxon>
        <taxon>Nectriaceae</taxon>
        <taxon>Fusarium</taxon>
        <taxon>Fusarium fujikuroi species complex</taxon>
    </lineage>
</organism>
<feature type="region of interest" description="Disordered" evidence="1">
    <location>
        <begin position="32"/>
        <end position="54"/>
    </location>
</feature>
<evidence type="ECO:0000313" key="3">
    <source>
        <dbReference type="Proteomes" id="UP000544331"/>
    </source>
</evidence>
<dbReference type="EMBL" id="JAAOAN010000733">
    <property type="protein sequence ID" value="KAF5700425.1"/>
    <property type="molecule type" value="Genomic_DNA"/>
</dbReference>
<dbReference type="AlphaFoldDB" id="A0A8H6D217"/>
<comment type="caution">
    <text evidence="2">The sequence shown here is derived from an EMBL/GenBank/DDBJ whole genome shotgun (WGS) entry which is preliminary data.</text>
</comment>
<name>A0A8H6D217_9HYPO</name>
<evidence type="ECO:0000256" key="1">
    <source>
        <dbReference type="SAM" id="MobiDB-lite"/>
    </source>
</evidence>
<accession>A0A8H6D217</accession>
<feature type="region of interest" description="Disordered" evidence="1">
    <location>
        <begin position="155"/>
        <end position="206"/>
    </location>
</feature>
<keyword evidence="3" id="KW-1185">Reference proteome</keyword>
<feature type="compositionally biased region" description="Polar residues" evidence="1">
    <location>
        <begin position="155"/>
        <end position="170"/>
    </location>
</feature>
<dbReference type="Proteomes" id="UP000544331">
    <property type="component" value="Unassembled WGS sequence"/>
</dbReference>
<proteinExistence type="predicted"/>
<sequence>MAPHNQGFANGDLQKLKSHLLELKLAYSMVPTQRSQGKVGKNPKTTSASSSDTKEAIIEKVESDLNAIANSVFIQGEHSSFRLPPSKASTDLYNKLKEIRDSDRDCTEEDIDQVDSLLKRFVRELDPNHPFVAEPHEDSLKGKTLYTIAADRTNLSQGGATDVQDVNQPINEDADGDLAMEDHGVRDPDSQDETMGGFEAPTEDGE</sequence>
<gene>
    <name evidence="2" type="ORF">FMUND_14337</name>
</gene>
<reference evidence="2 3" key="1">
    <citation type="submission" date="2020-05" db="EMBL/GenBank/DDBJ databases">
        <title>Identification and distribution of gene clusters putatively required for synthesis of sphingolipid metabolism inhibitors in phylogenetically diverse species of the filamentous fungus Fusarium.</title>
        <authorList>
            <person name="Kim H.-S."/>
            <person name="Busman M."/>
            <person name="Brown D.W."/>
            <person name="Divon H."/>
            <person name="Uhlig S."/>
            <person name="Proctor R.H."/>
        </authorList>
    </citation>
    <scope>NUCLEOTIDE SEQUENCE [LARGE SCALE GENOMIC DNA]</scope>
    <source>
        <strain evidence="2 3">NRRL 66235</strain>
    </source>
</reference>